<evidence type="ECO:0000313" key="1">
    <source>
        <dbReference type="EMBL" id="PVH28646.1"/>
    </source>
</evidence>
<dbReference type="GO" id="GO:0003824">
    <property type="term" value="F:catalytic activity"/>
    <property type="evidence" value="ECO:0007669"/>
    <property type="project" value="InterPro"/>
</dbReference>
<dbReference type="Gene3D" id="3.40.50.1580">
    <property type="entry name" value="Nucleoside phosphorylase domain"/>
    <property type="match status" value="1"/>
</dbReference>
<reference evidence="1 2" key="1">
    <citation type="submission" date="2018-04" db="EMBL/GenBank/DDBJ databases">
        <title>Pararhodobacter oceanense sp. nov., isolated from marine intertidal sediment.</title>
        <authorList>
            <person name="Wang X.-L."/>
            <person name="Du Z.-J."/>
        </authorList>
    </citation>
    <scope>NUCLEOTIDE SEQUENCE [LARGE SCALE GENOMIC DNA]</scope>
    <source>
        <strain evidence="1 2">AM505</strain>
    </source>
</reference>
<protein>
    <submittedName>
        <fullName evidence="1">5'-methylthioadenosine/S-adenosylhomocysteine nucleosidase</fullName>
    </submittedName>
</protein>
<dbReference type="SUPFAM" id="SSF53167">
    <property type="entry name" value="Purine and uridine phosphorylases"/>
    <property type="match status" value="1"/>
</dbReference>
<proteinExistence type="predicted"/>
<dbReference type="GO" id="GO:0009116">
    <property type="term" value="P:nucleoside metabolic process"/>
    <property type="evidence" value="ECO:0007669"/>
    <property type="project" value="InterPro"/>
</dbReference>
<dbReference type="InterPro" id="IPR035994">
    <property type="entry name" value="Nucleoside_phosphorylase_sf"/>
</dbReference>
<dbReference type="EMBL" id="QDKM01000004">
    <property type="protein sequence ID" value="PVH28646.1"/>
    <property type="molecule type" value="Genomic_DNA"/>
</dbReference>
<dbReference type="InterPro" id="IPR010050">
    <property type="entry name" value="MTA_SAH_nuc_hyp"/>
</dbReference>
<dbReference type="AlphaFoldDB" id="A0A2T8HT96"/>
<gene>
    <name evidence="1" type="ORF">DDE20_10655</name>
</gene>
<dbReference type="Proteomes" id="UP000245911">
    <property type="component" value="Unassembled WGS sequence"/>
</dbReference>
<comment type="caution">
    <text evidence="1">The sequence shown here is derived from an EMBL/GenBank/DDBJ whole genome shotgun (WGS) entry which is preliminary data.</text>
</comment>
<evidence type="ECO:0000313" key="2">
    <source>
        <dbReference type="Proteomes" id="UP000245911"/>
    </source>
</evidence>
<accession>A0A2T8HT96</accession>
<keyword evidence="2" id="KW-1185">Reference proteome</keyword>
<dbReference type="OrthoDB" id="997641at2"/>
<organism evidence="1 2">
    <name type="scientific">Pararhodobacter oceanensis</name>
    <dbReference type="NCBI Taxonomy" id="2172121"/>
    <lineage>
        <taxon>Bacteria</taxon>
        <taxon>Pseudomonadati</taxon>
        <taxon>Pseudomonadota</taxon>
        <taxon>Alphaproteobacteria</taxon>
        <taxon>Rhodobacterales</taxon>
        <taxon>Paracoccaceae</taxon>
        <taxon>Pararhodobacter</taxon>
    </lineage>
</organism>
<sequence length="235" mass="24185">MRSPAPASPPSRAAPDASVRNAPLPALQTTASGHCILYVMAAEQEYGPHLRARISPLITGVGPIEAAITTATALTRLAQVGTPPDLIVSLGSAGSARLSHCGLYQADSVAWRDINAAPLGIAPGTTPFATFPAILPLPLRLPDLPSASLSTGGDIVTGKGFDAIAQDMVDMETYAIARAAMVAQTPLIALRGISDGQAPVTGLHDWTEYLHIIDAKLATAIDTIPAALETGLLCL</sequence>
<name>A0A2T8HT96_9RHOB</name>
<dbReference type="NCBIfam" id="TIGR01705">
    <property type="entry name" value="MTA_SAH-nuc-hyp"/>
    <property type="match status" value="1"/>
</dbReference>